<evidence type="ECO:0000313" key="2">
    <source>
        <dbReference type="EMBL" id="CAF3720284.1"/>
    </source>
</evidence>
<comment type="caution">
    <text evidence="2">The sequence shown here is derived from an EMBL/GenBank/DDBJ whole genome shotgun (WGS) entry which is preliminary data.</text>
</comment>
<reference evidence="2" key="1">
    <citation type="submission" date="2021-02" db="EMBL/GenBank/DDBJ databases">
        <authorList>
            <person name="Nowell W R."/>
        </authorList>
    </citation>
    <scope>NUCLEOTIDE SEQUENCE</scope>
</reference>
<evidence type="ECO:0000256" key="1">
    <source>
        <dbReference type="SAM" id="MobiDB-lite"/>
    </source>
</evidence>
<dbReference type="AlphaFoldDB" id="A0A818W3X8"/>
<protein>
    <submittedName>
        <fullName evidence="2">Uncharacterized protein</fullName>
    </submittedName>
</protein>
<accession>A0A818W3X8</accession>
<organism evidence="2 3">
    <name type="scientific">Rotaria magnacalcarata</name>
    <dbReference type="NCBI Taxonomy" id="392030"/>
    <lineage>
        <taxon>Eukaryota</taxon>
        <taxon>Metazoa</taxon>
        <taxon>Spiralia</taxon>
        <taxon>Gnathifera</taxon>
        <taxon>Rotifera</taxon>
        <taxon>Eurotatoria</taxon>
        <taxon>Bdelloidea</taxon>
        <taxon>Philodinida</taxon>
        <taxon>Philodinidae</taxon>
        <taxon>Rotaria</taxon>
    </lineage>
</organism>
<gene>
    <name evidence="2" type="ORF">UXM345_LOCUS153</name>
</gene>
<proteinExistence type="predicted"/>
<name>A0A818W3X8_9BILA</name>
<sequence>MTKNCPSFTRHQSLEATQVIPLFDSSSTIFTTTPPFKPKAGEVYVLKLDIGHENDWRSDGYRWVQIAARRLPTHGPNFHMEIIKKNMKPFFRTRPSLFNKLICEAASNTETVQIFKQHTRHNSNEHTTTTNNNDDDDEGNNSNQINETFDDSQNKQKKKSLNNSNLANTLNETKVNADISSRPRNIEQIRNIKRRLARRLVASTDEISELYHFASETPNYIVRFTLIPNVVVVAFSNESMHEFNLLLDYPDLLSQQAAIITFDSS</sequence>
<dbReference type="EMBL" id="CAJOBF010000005">
    <property type="protein sequence ID" value="CAF3720284.1"/>
    <property type="molecule type" value="Genomic_DNA"/>
</dbReference>
<feature type="region of interest" description="Disordered" evidence="1">
    <location>
        <begin position="117"/>
        <end position="169"/>
    </location>
</feature>
<evidence type="ECO:0000313" key="3">
    <source>
        <dbReference type="Proteomes" id="UP000663842"/>
    </source>
</evidence>
<dbReference type="Proteomes" id="UP000663842">
    <property type="component" value="Unassembled WGS sequence"/>
</dbReference>